<sequence length="594" mass="65064">MKPTLYINLLNSILCVSAAILNDPRTVSNQKYDYIIAGGGLTGLTTAARLTQDKRISVLVIESGFLQSNRGPLVENVTAFGQAFDSTLDYGFQTVSLDINGRPLTIHSGNGLGGSTLINGASYTSPASIQIDSWETHLGNHGWNWKNLSLYIRKAERARHPTQEQIKAGHYFDPECHGTNGEIHVGARDTGTPYSPMIRSVMKMFAARGIPTRNDLTCGNPRGVSMLLNTIHENQTRSDAGRDILLPIMHRPNLSILVGHRVGRVLIDMHTSPVSAKGVEFGTDGEKFEVYVKHDVILAAGALVSPLILEYFGIGLKSVLDAAGVPHIVELPVGQNLQDQTTTSLSTAINPSGAGQGQLIYFATWKEIFTASSLDTARGLLDSQLDQWAQEAVSKGGFGNFTALKLQMELYRDWILNHSLAYAELFMDAGPSTFGLTSWILLPFTRGYVHIVHKDPYLWQATRNPRYMENDLDRYAQAAASLLARNIAQDNTMQHYVREETFPGSVVPQNATMDDWVSHITQNFSPNYHAIGTCAMMKKSLGGVVDHSGRVYGVLNLRMVDASIVPTQVSAHTSALLYGMAARLSDLILADHLE</sequence>
<dbReference type="Proteomes" id="UP001220324">
    <property type="component" value="Unassembled WGS sequence"/>
</dbReference>
<keyword evidence="9" id="KW-0272">Extracellular matrix</keyword>
<evidence type="ECO:0000256" key="2">
    <source>
        <dbReference type="ARBA" id="ARBA00004191"/>
    </source>
</evidence>
<organism evidence="20 21">
    <name type="scientific">Penicillium frequentans</name>
    <dbReference type="NCBI Taxonomy" id="3151616"/>
    <lineage>
        <taxon>Eukaryota</taxon>
        <taxon>Fungi</taxon>
        <taxon>Dikarya</taxon>
        <taxon>Ascomycota</taxon>
        <taxon>Pezizomycotina</taxon>
        <taxon>Eurotiomycetes</taxon>
        <taxon>Eurotiomycetidae</taxon>
        <taxon>Eurotiales</taxon>
        <taxon>Aspergillaceae</taxon>
        <taxon>Penicillium</taxon>
    </lineage>
</organism>
<evidence type="ECO:0000256" key="17">
    <source>
        <dbReference type="RuleBase" id="RU003968"/>
    </source>
</evidence>
<feature type="binding site" evidence="16">
    <location>
        <position position="262"/>
    </location>
    <ligand>
        <name>FAD</name>
        <dbReference type="ChEBI" id="CHEBI:57692"/>
    </ligand>
</feature>
<evidence type="ECO:0000256" key="10">
    <source>
        <dbReference type="ARBA" id="ARBA00022630"/>
    </source>
</evidence>
<dbReference type="EC" id="1.1.3.4" evidence="14"/>
<protein>
    <recommendedName>
        <fullName evidence="14">glucose oxidase</fullName>
        <ecNumber evidence="14">1.1.3.4</ecNumber>
    </recommendedName>
</protein>
<feature type="domain" description="Glucose-methanol-choline oxidoreductase N-terminal" evidence="19">
    <location>
        <begin position="109"/>
        <end position="132"/>
    </location>
</feature>
<evidence type="ECO:0000256" key="9">
    <source>
        <dbReference type="ARBA" id="ARBA00022530"/>
    </source>
</evidence>
<dbReference type="InterPro" id="IPR007867">
    <property type="entry name" value="GMC_OxRtase_C"/>
</dbReference>
<dbReference type="EMBL" id="JAQIZZ010000008">
    <property type="protein sequence ID" value="KAJ5526386.1"/>
    <property type="molecule type" value="Genomic_DNA"/>
</dbReference>
<evidence type="ECO:0000256" key="6">
    <source>
        <dbReference type="ARBA" id="ARBA00011738"/>
    </source>
</evidence>
<reference evidence="20 21" key="1">
    <citation type="journal article" date="2023" name="IMA Fungus">
        <title>Comparative genomic study of the Penicillium genus elucidates a diverse pangenome and 15 lateral gene transfer events.</title>
        <authorList>
            <person name="Petersen C."/>
            <person name="Sorensen T."/>
            <person name="Nielsen M.R."/>
            <person name="Sondergaard T.E."/>
            <person name="Sorensen J.L."/>
            <person name="Fitzpatrick D.A."/>
            <person name="Frisvad J.C."/>
            <person name="Nielsen K.L."/>
        </authorList>
    </citation>
    <scope>NUCLEOTIDE SEQUENCE [LARGE SCALE GENOMIC DNA]</scope>
    <source>
        <strain evidence="20 21">IBT 35679</strain>
    </source>
</reference>
<evidence type="ECO:0000256" key="3">
    <source>
        <dbReference type="ARBA" id="ARBA00004496"/>
    </source>
</evidence>
<evidence type="ECO:0000256" key="5">
    <source>
        <dbReference type="ARBA" id="ARBA00010790"/>
    </source>
</evidence>
<gene>
    <name evidence="20" type="ORF">N7494_013036</name>
</gene>
<evidence type="ECO:0000256" key="16">
    <source>
        <dbReference type="PIRSR" id="PIRSR000137-2"/>
    </source>
</evidence>
<dbReference type="InterPro" id="IPR000172">
    <property type="entry name" value="GMC_OxRdtase_N"/>
</dbReference>
<keyword evidence="8" id="KW-0134">Cell wall</keyword>
<dbReference type="PANTHER" id="PTHR11552:SF201">
    <property type="entry name" value="GLUCOSE-METHANOL-CHOLINE OXIDOREDUCTASE N-TERMINAL DOMAIN-CONTAINING PROTEIN"/>
    <property type="match status" value="1"/>
</dbReference>
<keyword evidence="9" id="KW-0964">Secreted</keyword>
<comment type="subcellular location">
    <subcellularLocation>
        <location evidence="3">Cytoplasm</location>
    </subcellularLocation>
    <subcellularLocation>
        <location evidence="2">Secreted</location>
        <location evidence="2">Cell wall</location>
    </subcellularLocation>
    <subcellularLocation>
        <location evidence="4">Secreted</location>
        <location evidence="4">Extracellular space</location>
        <location evidence="4">Extracellular matrix</location>
    </subcellularLocation>
</comment>
<feature type="chain" id="PRO_5042198237" description="glucose oxidase" evidence="18">
    <location>
        <begin position="19"/>
        <end position="594"/>
    </location>
</feature>
<evidence type="ECO:0000259" key="19">
    <source>
        <dbReference type="PROSITE" id="PS00623"/>
    </source>
</evidence>
<keyword evidence="21" id="KW-1185">Reference proteome</keyword>
<dbReference type="AlphaFoldDB" id="A0AAD6GAM3"/>
<feature type="signal peptide" evidence="18">
    <location>
        <begin position="1"/>
        <end position="18"/>
    </location>
</feature>
<dbReference type="GO" id="GO:0005737">
    <property type="term" value="C:cytoplasm"/>
    <property type="evidence" value="ECO:0007669"/>
    <property type="project" value="UniProtKB-SubCell"/>
</dbReference>
<evidence type="ECO:0000256" key="11">
    <source>
        <dbReference type="ARBA" id="ARBA00022827"/>
    </source>
</evidence>
<dbReference type="SUPFAM" id="SSF54373">
    <property type="entry name" value="FAD-linked reductases, C-terminal domain"/>
    <property type="match status" value="1"/>
</dbReference>
<dbReference type="Gene3D" id="4.10.450.10">
    <property type="entry name" value="Glucose Oxidase, domain 2"/>
    <property type="match status" value="1"/>
</dbReference>
<proteinExistence type="inferred from homology"/>
<comment type="cofactor">
    <cofactor evidence="1 16">
        <name>FAD</name>
        <dbReference type="ChEBI" id="CHEBI:57692"/>
    </cofactor>
</comment>
<comment type="catalytic activity">
    <reaction evidence="13">
        <text>beta-D-glucose + O2 = D-glucono-1,5-lactone + H2O2</text>
        <dbReference type="Rhea" id="RHEA:11428"/>
        <dbReference type="ChEBI" id="CHEBI:15379"/>
        <dbReference type="ChEBI" id="CHEBI:15903"/>
        <dbReference type="ChEBI" id="CHEBI:16217"/>
        <dbReference type="ChEBI" id="CHEBI:16240"/>
        <dbReference type="EC" id="1.1.3.4"/>
    </reaction>
    <physiologicalReaction direction="left-to-right" evidence="13">
        <dbReference type="Rhea" id="RHEA:11429"/>
    </physiologicalReaction>
</comment>
<comment type="similarity">
    <text evidence="5 17">Belongs to the GMC oxidoreductase family.</text>
</comment>
<evidence type="ECO:0000256" key="18">
    <source>
        <dbReference type="SAM" id="SignalP"/>
    </source>
</evidence>
<dbReference type="GO" id="GO:0046562">
    <property type="term" value="F:beta-D-glucose oxidase activity"/>
    <property type="evidence" value="ECO:0007669"/>
    <property type="project" value="UniProtKB-EC"/>
</dbReference>
<dbReference type="InterPro" id="IPR027424">
    <property type="entry name" value="Glucose_Oxidase_domain_2"/>
</dbReference>
<evidence type="ECO:0000256" key="14">
    <source>
        <dbReference type="ARBA" id="ARBA00049722"/>
    </source>
</evidence>
<comment type="caution">
    <text evidence="20">The sequence shown here is derived from an EMBL/GenBank/DDBJ whole genome shotgun (WGS) entry which is preliminary data.</text>
</comment>
<keyword evidence="7" id="KW-0963">Cytoplasm</keyword>
<dbReference type="PIRSF" id="PIRSF000137">
    <property type="entry name" value="Alcohol_oxidase"/>
    <property type="match status" value="1"/>
</dbReference>
<evidence type="ECO:0000256" key="12">
    <source>
        <dbReference type="ARBA" id="ARBA00023002"/>
    </source>
</evidence>
<dbReference type="Pfam" id="PF00732">
    <property type="entry name" value="GMC_oxred_N"/>
    <property type="match status" value="1"/>
</dbReference>
<evidence type="ECO:0000256" key="8">
    <source>
        <dbReference type="ARBA" id="ARBA00022512"/>
    </source>
</evidence>
<name>A0AAD6GAM3_9EURO</name>
<keyword evidence="12" id="KW-0560">Oxidoreductase</keyword>
<evidence type="ECO:0000256" key="7">
    <source>
        <dbReference type="ARBA" id="ARBA00022490"/>
    </source>
</evidence>
<evidence type="ECO:0000256" key="13">
    <source>
        <dbReference type="ARBA" id="ARBA00049435"/>
    </source>
</evidence>
<feature type="active site" description="Proton acceptor" evidence="15">
    <location>
        <position position="572"/>
    </location>
</feature>
<dbReference type="InterPro" id="IPR012132">
    <property type="entry name" value="GMC_OxRdtase"/>
</dbReference>
<evidence type="ECO:0000313" key="20">
    <source>
        <dbReference type="EMBL" id="KAJ5526386.1"/>
    </source>
</evidence>
<keyword evidence="18" id="KW-0732">Signal</keyword>
<accession>A0AAD6GAM3</accession>
<feature type="active site" description="Proton donor" evidence="15">
    <location>
        <position position="529"/>
    </location>
</feature>
<evidence type="ECO:0000313" key="21">
    <source>
        <dbReference type="Proteomes" id="UP001220324"/>
    </source>
</evidence>
<dbReference type="Gene3D" id="3.50.50.60">
    <property type="entry name" value="FAD/NAD(P)-binding domain"/>
    <property type="match status" value="1"/>
</dbReference>
<comment type="subunit">
    <text evidence="6">Homodimer.</text>
</comment>
<keyword evidence="11 16" id="KW-0274">FAD</keyword>
<evidence type="ECO:0000256" key="15">
    <source>
        <dbReference type="PIRSR" id="PIRSR000137-1"/>
    </source>
</evidence>
<dbReference type="SUPFAM" id="SSF51905">
    <property type="entry name" value="FAD/NAD(P)-binding domain"/>
    <property type="match status" value="1"/>
</dbReference>
<dbReference type="Gene3D" id="3.30.560.10">
    <property type="entry name" value="Glucose Oxidase, domain 3"/>
    <property type="match status" value="1"/>
</dbReference>
<dbReference type="GO" id="GO:0050660">
    <property type="term" value="F:flavin adenine dinucleotide binding"/>
    <property type="evidence" value="ECO:0007669"/>
    <property type="project" value="InterPro"/>
</dbReference>
<evidence type="ECO:0000256" key="4">
    <source>
        <dbReference type="ARBA" id="ARBA00004498"/>
    </source>
</evidence>
<dbReference type="PANTHER" id="PTHR11552">
    <property type="entry name" value="GLUCOSE-METHANOL-CHOLINE GMC OXIDOREDUCTASE"/>
    <property type="match status" value="1"/>
</dbReference>
<keyword evidence="10 17" id="KW-0285">Flavoprotein</keyword>
<dbReference type="InterPro" id="IPR036188">
    <property type="entry name" value="FAD/NAD-bd_sf"/>
</dbReference>
<dbReference type="PROSITE" id="PS00623">
    <property type="entry name" value="GMC_OXRED_1"/>
    <property type="match status" value="1"/>
</dbReference>
<evidence type="ECO:0000256" key="1">
    <source>
        <dbReference type="ARBA" id="ARBA00001974"/>
    </source>
</evidence>
<dbReference type="Pfam" id="PF05199">
    <property type="entry name" value="GMC_oxred_C"/>
    <property type="match status" value="1"/>
</dbReference>